<dbReference type="InterPro" id="IPR047596">
    <property type="entry name" value="OMPdecase_bac"/>
</dbReference>
<evidence type="ECO:0000256" key="2">
    <source>
        <dbReference type="ARBA" id="ARBA00004861"/>
    </source>
</evidence>
<feature type="binding site" evidence="6">
    <location>
        <begin position="64"/>
        <end position="73"/>
    </location>
    <ligand>
        <name>substrate</name>
    </ligand>
</feature>
<protein>
    <recommendedName>
        <fullName evidence="6">Orotidine 5'-phosphate decarboxylase</fullName>
        <ecNumber evidence="6">4.1.1.23</ecNumber>
    </recommendedName>
    <alternativeName>
        <fullName evidence="6">OMP decarboxylase</fullName>
        <shortName evidence="6">OMPDCase</shortName>
        <shortName evidence="6">OMPdecase</shortName>
    </alternativeName>
</protein>
<evidence type="ECO:0000313" key="11">
    <source>
        <dbReference type="Proteomes" id="UP000469325"/>
    </source>
</evidence>
<feature type="active site" description="For OMPdecase activity" evidence="7">
    <location>
        <position position="69"/>
    </location>
</feature>
<evidence type="ECO:0000256" key="3">
    <source>
        <dbReference type="ARBA" id="ARBA00022793"/>
    </source>
</evidence>
<evidence type="ECO:0000256" key="1">
    <source>
        <dbReference type="ARBA" id="ARBA00002356"/>
    </source>
</evidence>
<dbReference type="SUPFAM" id="SSF51366">
    <property type="entry name" value="Ribulose-phoshate binding barrel"/>
    <property type="match status" value="1"/>
</dbReference>
<dbReference type="GO" id="GO:0004590">
    <property type="term" value="F:orotidine-5'-phosphate decarboxylase activity"/>
    <property type="evidence" value="ECO:0007669"/>
    <property type="project" value="UniProtKB-UniRule"/>
</dbReference>
<comment type="catalytic activity">
    <reaction evidence="6">
        <text>orotidine 5'-phosphate + H(+) = UMP + CO2</text>
        <dbReference type="Rhea" id="RHEA:11596"/>
        <dbReference type="ChEBI" id="CHEBI:15378"/>
        <dbReference type="ChEBI" id="CHEBI:16526"/>
        <dbReference type="ChEBI" id="CHEBI:57538"/>
        <dbReference type="ChEBI" id="CHEBI:57865"/>
        <dbReference type="EC" id="4.1.1.23"/>
    </reaction>
</comment>
<keyword evidence="11" id="KW-1185">Reference proteome</keyword>
<evidence type="ECO:0000256" key="6">
    <source>
        <dbReference type="HAMAP-Rule" id="MF_01200"/>
    </source>
</evidence>
<accession>A0A6N7XRT8</accession>
<comment type="subunit">
    <text evidence="6">Homodimer.</text>
</comment>
<reference evidence="10 11" key="1">
    <citation type="submission" date="2019-08" db="EMBL/GenBank/DDBJ databases">
        <title>In-depth cultivation of the pig gut microbiome towards novel bacterial diversity and tailored functional studies.</title>
        <authorList>
            <person name="Wylensek D."/>
            <person name="Hitch T.C.A."/>
            <person name="Clavel T."/>
        </authorList>
    </citation>
    <scope>NUCLEOTIDE SEQUENCE [LARGE SCALE GENOMIC DNA]</scope>
    <source>
        <strain evidence="10 11">CA-Schmier-601-WT-1</strain>
    </source>
</reference>
<dbReference type="EC" id="4.1.1.23" evidence="6"/>
<feature type="domain" description="Orotidine 5'-phosphate decarboxylase" evidence="9">
    <location>
        <begin position="10"/>
        <end position="234"/>
    </location>
</feature>
<feature type="active site" description="For OMPdecase activity" evidence="7">
    <location>
        <position position="64"/>
    </location>
</feature>
<evidence type="ECO:0000256" key="7">
    <source>
        <dbReference type="PIRSR" id="PIRSR614732-1"/>
    </source>
</evidence>
<evidence type="ECO:0000259" key="9">
    <source>
        <dbReference type="SMART" id="SM00934"/>
    </source>
</evidence>
<proteinExistence type="inferred from homology"/>
<feature type="active site" description="For OMPdecase activity" evidence="7">
    <location>
        <position position="66"/>
    </location>
</feature>
<feature type="active site" description="Proton donor" evidence="6">
    <location>
        <position position="66"/>
    </location>
</feature>
<dbReference type="UniPathway" id="UPA00070">
    <property type="reaction ID" value="UER00120"/>
</dbReference>
<dbReference type="GO" id="GO:0005829">
    <property type="term" value="C:cytosol"/>
    <property type="evidence" value="ECO:0007669"/>
    <property type="project" value="TreeGrafter"/>
</dbReference>
<keyword evidence="3 6" id="KW-0210">Decarboxylase</keyword>
<dbReference type="HAMAP" id="MF_01200_B">
    <property type="entry name" value="OMPdecase_type1_B"/>
    <property type="match status" value="1"/>
</dbReference>
<feature type="binding site" evidence="6 8">
    <location>
        <position position="128"/>
    </location>
    <ligand>
        <name>substrate</name>
    </ligand>
</feature>
<feature type="binding site" evidence="6 8">
    <location>
        <position position="218"/>
    </location>
    <ligand>
        <name>substrate</name>
    </ligand>
</feature>
<dbReference type="SMART" id="SM00934">
    <property type="entry name" value="OMPdecase"/>
    <property type="match status" value="1"/>
</dbReference>
<comment type="similarity">
    <text evidence="6">Belongs to the OMP decarboxylase family. Type 1 subfamily.</text>
</comment>
<name>A0A6N7XRT8_9ACTN</name>
<keyword evidence="4 6" id="KW-0665">Pyrimidine biosynthesis</keyword>
<feature type="binding site" evidence="6 8">
    <location>
        <position position="16"/>
    </location>
    <ligand>
        <name>substrate</name>
    </ligand>
</feature>
<dbReference type="RefSeq" id="WP_154433929.1">
    <property type="nucleotide sequence ID" value="NZ_VUNC01000002.1"/>
</dbReference>
<evidence type="ECO:0000256" key="5">
    <source>
        <dbReference type="ARBA" id="ARBA00023239"/>
    </source>
</evidence>
<feature type="binding site" evidence="6 8">
    <location>
        <position position="37"/>
    </location>
    <ligand>
        <name>substrate</name>
    </ligand>
</feature>
<dbReference type="InterPro" id="IPR013785">
    <property type="entry name" value="Aldolase_TIM"/>
</dbReference>
<evidence type="ECO:0000256" key="8">
    <source>
        <dbReference type="PIRSR" id="PIRSR614732-2"/>
    </source>
</evidence>
<feature type="binding site" evidence="6 8">
    <location>
        <position position="219"/>
    </location>
    <ligand>
        <name>substrate</name>
    </ligand>
</feature>
<dbReference type="Pfam" id="PF00215">
    <property type="entry name" value="OMPdecase"/>
    <property type="match status" value="1"/>
</dbReference>
<sequence>MLTEEQARESIIVAFDCDGSQAIELAERLGGAARWAKVGMTLFYAEGPRIVRELRDRGLKVFLDLKLHDIPFQVGGAAESASLTGADILSIHGMGGAEMVAKAREGVERAAESRGGDRTRLVAISVLTSMDQAALQSIGVDSPVEEEVSRLASLAVGAGSDGIVCSPREAREMRALLGPKALIVTPGVRPAGSEVGDQRRVATPREAIEAGASKLVIGRPITRAADPLAALEGVVGELTA</sequence>
<dbReference type="GO" id="GO:0006207">
    <property type="term" value="P:'de novo' pyrimidine nucleobase biosynthetic process"/>
    <property type="evidence" value="ECO:0007669"/>
    <property type="project" value="InterPro"/>
</dbReference>
<organism evidence="10 11">
    <name type="scientific">Olsenella porci</name>
    <dbReference type="NCBI Taxonomy" id="2652279"/>
    <lineage>
        <taxon>Bacteria</taxon>
        <taxon>Bacillati</taxon>
        <taxon>Actinomycetota</taxon>
        <taxon>Coriobacteriia</taxon>
        <taxon>Coriobacteriales</taxon>
        <taxon>Atopobiaceae</taxon>
        <taxon>Olsenella</taxon>
    </lineage>
</organism>
<dbReference type="InterPro" id="IPR011060">
    <property type="entry name" value="RibuloseP-bd_barrel"/>
</dbReference>
<dbReference type="InterPro" id="IPR001754">
    <property type="entry name" value="OMPdeCOase_dom"/>
</dbReference>
<feature type="binding site" evidence="6 8">
    <location>
        <position position="189"/>
    </location>
    <ligand>
        <name>substrate</name>
    </ligand>
</feature>
<gene>
    <name evidence="6 10" type="primary">pyrF</name>
    <name evidence="10" type="ORF">FYJ68_03205</name>
</gene>
<evidence type="ECO:0000313" key="10">
    <source>
        <dbReference type="EMBL" id="MST72121.1"/>
    </source>
</evidence>
<dbReference type="GO" id="GO:0044205">
    <property type="term" value="P:'de novo' UMP biosynthetic process"/>
    <property type="evidence" value="ECO:0007669"/>
    <property type="project" value="UniProtKB-UniRule"/>
</dbReference>
<dbReference type="InterPro" id="IPR014732">
    <property type="entry name" value="OMPdecase"/>
</dbReference>
<dbReference type="PANTHER" id="PTHR32119:SF2">
    <property type="entry name" value="OROTIDINE 5'-PHOSPHATE DECARBOXYLASE"/>
    <property type="match status" value="1"/>
</dbReference>
<keyword evidence="5 6" id="KW-0456">Lyase</keyword>
<dbReference type="NCBIfam" id="NF001273">
    <property type="entry name" value="PRK00230.1"/>
    <property type="match status" value="1"/>
</dbReference>
<dbReference type="AlphaFoldDB" id="A0A6N7XRT8"/>
<dbReference type="PANTHER" id="PTHR32119">
    <property type="entry name" value="OROTIDINE 5'-PHOSPHATE DECARBOXYLASE"/>
    <property type="match status" value="1"/>
</dbReference>
<dbReference type="NCBIfam" id="TIGR01740">
    <property type="entry name" value="pyrF"/>
    <property type="match status" value="1"/>
</dbReference>
<dbReference type="EMBL" id="VUNC01000002">
    <property type="protein sequence ID" value="MST72121.1"/>
    <property type="molecule type" value="Genomic_DNA"/>
</dbReference>
<comment type="caution">
    <text evidence="10">The sequence shown here is derived from an EMBL/GenBank/DDBJ whole genome shotgun (WGS) entry which is preliminary data.</text>
</comment>
<dbReference type="Proteomes" id="UP000469325">
    <property type="component" value="Unassembled WGS sequence"/>
</dbReference>
<comment type="function">
    <text evidence="1 6">Catalyzes the decarboxylation of orotidine 5'-monophosphate (OMP) to uridine 5'-monophosphate (UMP).</text>
</comment>
<dbReference type="Gene3D" id="3.20.20.70">
    <property type="entry name" value="Aldolase class I"/>
    <property type="match status" value="1"/>
</dbReference>
<evidence type="ECO:0000256" key="4">
    <source>
        <dbReference type="ARBA" id="ARBA00022975"/>
    </source>
</evidence>
<feature type="binding site" evidence="6 8">
    <location>
        <position position="198"/>
    </location>
    <ligand>
        <name>substrate</name>
    </ligand>
</feature>
<comment type="pathway">
    <text evidence="2 6">Pyrimidine metabolism; UMP biosynthesis via de novo pathway; UMP from orotate: step 2/2.</text>
</comment>
<dbReference type="CDD" id="cd04725">
    <property type="entry name" value="OMP_decarboxylase_like"/>
    <property type="match status" value="1"/>
</dbReference>